<name>A0A168TCG2_ABSGL</name>
<protein>
    <submittedName>
        <fullName evidence="2">Uncharacterized protein</fullName>
    </submittedName>
</protein>
<evidence type="ECO:0000313" key="3">
    <source>
        <dbReference type="Proteomes" id="UP000078561"/>
    </source>
</evidence>
<organism evidence="2">
    <name type="scientific">Absidia glauca</name>
    <name type="common">Pin mould</name>
    <dbReference type="NCBI Taxonomy" id="4829"/>
    <lineage>
        <taxon>Eukaryota</taxon>
        <taxon>Fungi</taxon>
        <taxon>Fungi incertae sedis</taxon>
        <taxon>Mucoromycota</taxon>
        <taxon>Mucoromycotina</taxon>
        <taxon>Mucoromycetes</taxon>
        <taxon>Mucorales</taxon>
        <taxon>Cunninghamellaceae</taxon>
        <taxon>Absidia</taxon>
    </lineage>
</organism>
<dbReference type="InParanoid" id="A0A168TCG2"/>
<reference evidence="2" key="1">
    <citation type="submission" date="2016-04" db="EMBL/GenBank/DDBJ databases">
        <authorList>
            <person name="Evans L.H."/>
            <person name="Alamgir A."/>
            <person name="Owens N."/>
            <person name="Weber N.D."/>
            <person name="Virtaneva K."/>
            <person name="Barbian K."/>
            <person name="Babar A."/>
            <person name="Rosenke K."/>
        </authorList>
    </citation>
    <scope>NUCLEOTIDE SEQUENCE [LARGE SCALE GENOMIC DNA]</scope>
    <source>
        <strain evidence="2">CBS 101.48</strain>
    </source>
</reference>
<dbReference type="AlphaFoldDB" id="A0A168TCG2"/>
<accession>A0A168TCG2</accession>
<evidence type="ECO:0000313" key="2">
    <source>
        <dbReference type="EMBL" id="SAM09829.1"/>
    </source>
</evidence>
<keyword evidence="3" id="KW-1185">Reference proteome</keyword>
<dbReference type="EMBL" id="LT555210">
    <property type="protein sequence ID" value="SAM09829.1"/>
    <property type="molecule type" value="Genomic_DNA"/>
</dbReference>
<evidence type="ECO:0000256" key="1">
    <source>
        <dbReference type="SAM" id="MobiDB-lite"/>
    </source>
</evidence>
<dbReference type="Proteomes" id="UP000078561">
    <property type="component" value="Unassembled WGS sequence"/>
</dbReference>
<gene>
    <name evidence="2" type="primary">ABSGL_15538.1 scaffold 17607</name>
</gene>
<sequence>MVVLQECDLPARCFLERTAPWSVKIDALGSDAIIAISHSDLIFTAEDDVFQEGEEDYYTDEDEEEEDERSNED</sequence>
<feature type="region of interest" description="Disordered" evidence="1">
    <location>
        <begin position="52"/>
        <end position="73"/>
    </location>
</feature>
<proteinExistence type="predicted"/>